<keyword evidence="6" id="KW-1185">Reference proteome</keyword>
<dbReference type="InterPro" id="IPR055768">
    <property type="entry name" value="DUF7344"/>
</dbReference>
<evidence type="ECO:0000256" key="1">
    <source>
        <dbReference type="ARBA" id="ARBA00023015"/>
    </source>
</evidence>
<dbReference type="Proteomes" id="UP000199199">
    <property type="component" value="Unassembled WGS sequence"/>
</dbReference>
<organism evidence="5 6">
    <name type="scientific">Halostagnicola kamekurae</name>
    <dbReference type="NCBI Taxonomy" id="619731"/>
    <lineage>
        <taxon>Archaea</taxon>
        <taxon>Methanobacteriati</taxon>
        <taxon>Methanobacteriota</taxon>
        <taxon>Stenosarchaea group</taxon>
        <taxon>Halobacteria</taxon>
        <taxon>Halobacteriales</taxon>
        <taxon>Natrialbaceae</taxon>
        <taxon>Halostagnicola</taxon>
    </lineage>
</organism>
<evidence type="ECO:0000313" key="5">
    <source>
        <dbReference type="EMBL" id="SFS57018.1"/>
    </source>
</evidence>
<dbReference type="InterPro" id="IPR051081">
    <property type="entry name" value="HTH_MetalResp_TranReg"/>
</dbReference>
<dbReference type="RefSeq" id="WP_092903406.1">
    <property type="nucleotide sequence ID" value="NZ_FOZS01000001.1"/>
</dbReference>
<dbReference type="Pfam" id="PF24035">
    <property type="entry name" value="DUF7344"/>
    <property type="match status" value="2"/>
</dbReference>
<evidence type="ECO:0000256" key="3">
    <source>
        <dbReference type="ARBA" id="ARBA00023163"/>
    </source>
</evidence>
<sequence length="236" mass="25996">MTNYANRPTSKPATGDEKRLDVTLKALADPVRRRLVAFVLETPRSTRTAAELANRLEGEDGFSVASLESLLLDLHHRHLPMLTDAGVLSYDPETKRVDAAIGAATLEEKTPDAFESGLLEHLEDQDRNADETDALFEALADPRRRRIVETLADRSHAVTVESIAMDLTREPDHGNTQSVAPGDWRHVMGAIVHTDLPLLEDAGLIEYDRDESSVRYRDGSGRDDETAAIVELSASC</sequence>
<dbReference type="PANTHER" id="PTHR33154">
    <property type="entry name" value="TRANSCRIPTIONAL REGULATOR, ARSR FAMILY"/>
    <property type="match status" value="1"/>
</dbReference>
<protein>
    <recommendedName>
        <fullName evidence="4">DUF7344 domain-containing protein</fullName>
    </recommendedName>
</protein>
<gene>
    <name evidence="5" type="ORF">SAMN04488556_1665</name>
</gene>
<evidence type="ECO:0000313" key="6">
    <source>
        <dbReference type="Proteomes" id="UP000199199"/>
    </source>
</evidence>
<dbReference type="GO" id="GO:0006355">
    <property type="term" value="P:regulation of DNA-templated transcription"/>
    <property type="evidence" value="ECO:0007669"/>
    <property type="project" value="TreeGrafter"/>
</dbReference>
<dbReference type="AlphaFoldDB" id="A0A1I6QXN5"/>
<keyword evidence="3" id="KW-0804">Transcription</keyword>
<dbReference type="GO" id="GO:0003677">
    <property type="term" value="F:DNA binding"/>
    <property type="evidence" value="ECO:0007669"/>
    <property type="project" value="UniProtKB-KW"/>
</dbReference>
<keyword evidence="1" id="KW-0805">Transcription regulation</keyword>
<dbReference type="PANTHER" id="PTHR33154:SF33">
    <property type="entry name" value="TRANSCRIPTIONAL REPRESSOR SDPR"/>
    <property type="match status" value="1"/>
</dbReference>
<accession>A0A1I6QXN5</accession>
<evidence type="ECO:0000259" key="4">
    <source>
        <dbReference type="Pfam" id="PF24035"/>
    </source>
</evidence>
<dbReference type="InterPro" id="IPR036388">
    <property type="entry name" value="WH-like_DNA-bd_sf"/>
</dbReference>
<keyword evidence="2" id="KW-0238">DNA-binding</keyword>
<feature type="domain" description="DUF7344" evidence="4">
    <location>
        <begin position="136"/>
        <end position="214"/>
    </location>
</feature>
<reference evidence="6" key="1">
    <citation type="submission" date="2016-10" db="EMBL/GenBank/DDBJ databases">
        <authorList>
            <person name="Varghese N."/>
            <person name="Submissions S."/>
        </authorList>
    </citation>
    <scope>NUCLEOTIDE SEQUENCE [LARGE SCALE GENOMIC DNA]</scope>
    <source>
        <strain evidence="6">DSM 22427</strain>
    </source>
</reference>
<evidence type="ECO:0000256" key="2">
    <source>
        <dbReference type="ARBA" id="ARBA00023125"/>
    </source>
</evidence>
<dbReference type="OrthoDB" id="194397at2157"/>
<dbReference type="EMBL" id="FOZS01000001">
    <property type="protein sequence ID" value="SFS57018.1"/>
    <property type="molecule type" value="Genomic_DNA"/>
</dbReference>
<dbReference type="Gene3D" id="1.10.10.10">
    <property type="entry name" value="Winged helix-like DNA-binding domain superfamily/Winged helix DNA-binding domain"/>
    <property type="match status" value="2"/>
</dbReference>
<name>A0A1I6QXN5_9EURY</name>
<proteinExistence type="predicted"/>
<feature type="domain" description="DUF7344" evidence="4">
    <location>
        <begin position="26"/>
        <end position="97"/>
    </location>
</feature>